<dbReference type="GO" id="GO:0003924">
    <property type="term" value="F:GTPase activity"/>
    <property type="evidence" value="ECO:0007669"/>
    <property type="project" value="InterPro"/>
</dbReference>
<evidence type="ECO:0000256" key="2">
    <source>
        <dbReference type="ARBA" id="ARBA00022741"/>
    </source>
</evidence>
<protein>
    <recommendedName>
        <fullName evidence="4">Rab-like protein 3</fullName>
    </recommendedName>
</protein>
<comment type="similarity">
    <text evidence="1">Belongs to the small GTPase superfamily. Rab family.</text>
</comment>
<dbReference type="PROSITE" id="PS51419">
    <property type="entry name" value="RAB"/>
    <property type="match status" value="1"/>
</dbReference>
<dbReference type="AlphaFoldDB" id="A0AAW2E8P5"/>
<dbReference type="Gene3D" id="3.40.50.300">
    <property type="entry name" value="P-loop containing nucleotide triphosphate hydrolases"/>
    <property type="match status" value="1"/>
</dbReference>
<dbReference type="Pfam" id="PF08477">
    <property type="entry name" value="Roc"/>
    <property type="match status" value="1"/>
</dbReference>
<dbReference type="Proteomes" id="UP001430953">
    <property type="component" value="Unassembled WGS sequence"/>
</dbReference>
<dbReference type="SUPFAM" id="SSF52540">
    <property type="entry name" value="P-loop containing nucleoside triphosphate hydrolases"/>
    <property type="match status" value="1"/>
</dbReference>
<dbReference type="PRINTS" id="PR00449">
    <property type="entry name" value="RASTRNSFRMNG"/>
</dbReference>
<keyword evidence="3" id="KW-0342">GTP-binding</keyword>
<dbReference type="InterPro" id="IPR027417">
    <property type="entry name" value="P-loop_NTPase"/>
</dbReference>
<dbReference type="PANTHER" id="PTHR24073">
    <property type="entry name" value="DRAB5-RELATED"/>
    <property type="match status" value="1"/>
</dbReference>
<gene>
    <name evidence="6" type="ORF">PUN28_019487</name>
</gene>
<dbReference type="EMBL" id="JADYXP020000026">
    <property type="protein sequence ID" value="KAL0100044.1"/>
    <property type="molecule type" value="Genomic_DNA"/>
</dbReference>
<dbReference type="SMART" id="SM00175">
    <property type="entry name" value="RAB"/>
    <property type="match status" value="1"/>
</dbReference>
<dbReference type="FunFam" id="3.40.50.300:FF:000525">
    <property type="entry name" value="rab-like protein 3 isoform X1"/>
    <property type="match status" value="1"/>
</dbReference>
<evidence type="ECO:0000256" key="5">
    <source>
        <dbReference type="ARBA" id="ARBA00045267"/>
    </source>
</evidence>
<dbReference type="InterPro" id="IPR005225">
    <property type="entry name" value="Small_GTP-bd"/>
</dbReference>
<name>A0AAW2E8P5_9HYME</name>
<dbReference type="SMART" id="SM00173">
    <property type="entry name" value="RAS"/>
    <property type="match status" value="1"/>
</dbReference>
<sequence length="235" mass="26507">MAAIDKVKIIVVGDSGVGKTSLTHLICQQQPISSPSWTIGCSVEVKLHEYKEGTPNQKKYFIELWDVGGSQSHKNTRSVFYNSTNGIILVHDLTNRKSQQNLQKWLEEVLSKDGGSSKSKSFEDFDPEKFVGSTQIPILVIGTKLDLISESNSIKSTIHRRSATIAEECGADEIFLDCRQIRSLAAGSSSSVKLSRFFDKIIERRYYSSRETLGVDKRRLPQYTSTFYPKFYHND</sequence>
<keyword evidence="2" id="KW-0547">Nucleotide-binding</keyword>
<proteinExistence type="inferred from homology"/>
<evidence type="ECO:0000256" key="3">
    <source>
        <dbReference type="ARBA" id="ARBA00023134"/>
    </source>
</evidence>
<comment type="caution">
    <text evidence="6">The sequence shown here is derived from an EMBL/GenBank/DDBJ whole genome shotgun (WGS) entry which is preliminary data.</text>
</comment>
<dbReference type="SMART" id="SM00174">
    <property type="entry name" value="RHO"/>
    <property type="match status" value="1"/>
</dbReference>
<dbReference type="NCBIfam" id="TIGR00231">
    <property type="entry name" value="small_GTP"/>
    <property type="match status" value="1"/>
</dbReference>
<evidence type="ECO:0000256" key="1">
    <source>
        <dbReference type="ARBA" id="ARBA00006270"/>
    </source>
</evidence>
<evidence type="ECO:0000313" key="6">
    <source>
        <dbReference type="EMBL" id="KAL0100044.1"/>
    </source>
</evidence>
<dbReference type="GO" id="GO:0005525">
    <property type="term" value="F:GTP binding"/>
    <property type="evidence" value="ECO:0007669"/>
    <property type="project" value="UniProtKB-KW"/>
</dbReference>
<organism evidence="6 7">
    <name type="scientific">Cardiocondyla obscurior</name>
    <dbReference type="NCBI Taxonomy" id="286306"/>
    <lineage>
        <taxon>Eukaryota</taxon>
        <taxon>Metazoa</taxon>
        <taxon>Ecdysozoa</taxon>
        <taxon>Arthropoda</taxon>
        <taxon>Hexapoda</taxon>
        <taxon>Insecta</taxon>
        <taxon>Pterygota</taxon>
        <taxon>Neoptera</taxon>
        <taxon>Endopterygota</taxon>
        <taxon>Hymenoptera</taxon>
        <taxon>Apocrita</taxon>
        <taxon>Aculeata</taxon>
        <taxon>Formicoidea</taxon>
        <taxon>Formicidae</taxon>
        <taxon>Myrmicinae</taxon>
        <taxon>Cardiocondyla</taxon>
    </lineage>
</organism>
<dbReference type="InterPro" id="IPR001806">
    <property type="entry name" value="Small_GTPase"/>
</dbReference>
<comment type="function">
    <text evidence="5">Required for KRAS signaling regulation and modulation of cell proliferation. Regulator of KRAS prenylation, and probably prenylation of other small GTPases. Required for lymphocyte development and function. Not required for myeloid cell development.</text>
</comment>
<evidence type="ECO:0000313" key="7">
    <source>
        <dbReference type="Proteomes" id="UP001430953"/>
    </source>
</evidence>
<reference evidence="6 7" key="1">
    <citation type="submission" date="2023-03" db="EMBL/GenBank/DDBJ databases">
        <title>High recombination rates correlate with genetic variation in Cardiocondyla obscurior ants.</title>
        <authorList>
            <person name="Errbii M."/>
        </authorList>
    </citation>
    <scope>NUCLEOTIDE SEQUENCE [LARGE SCALE GENOMIC DNA]</scope>
    <source>
        <strain evidence="6">Alpha-2009</strain>
        <tissue evidence="6">Whole body</tissue>
    </source>
</reference>
<evidence type="ECO:0000256" key="4">
    <source>
        <dbReference type="ARBA" id="ARBA00041166"/>
    </source>
</evidence>
<keyword evidence="7" id="KW-1185">Reference proteome</keyword>
<accession>A0AAW2E8P5</accession>